<gene>
    <name evidence="1" type="ORF">RHMOL_Rhmol02G0177100</name>
</gene>
<proteinExistence type="predicted"/>
<evidence type="ECO:0000313" key="2">
    <source>
        <dbReference type="Proteomes" id="UP001062846"/>
    </source>
</evidence>
<dbReference type="Proteomes" id="UP001062846">
    <property type="component" value="Chromosome 2"/>
</dbReference>
<dbReference type="EMBL" id="CM046389">
    <property type="protein sequence ID" value="KAI8568176.1"/>
    <property type="molecule type" value="Genomic_DNA"/>
</dbReference>
<sequence>MTKRSRKYVQPGCLSQKKTAYEKIRDKNMEQNVAIFESLGLKSLANGLFGSNSSTKKKSSKLVKSKTGSRMMMGIMNKKRVRKE</sequence>
<comment type="caution">
    <text evidence="1">The sequence shown here is derived from an EMBL/GenBank/DDBJ whole genome shotgun (WGS) entry which is preliminary data.</text>
</comment>
<organism evidence="1 2">
    <name type="scientific">Rhododendron molle</name>
    <name type="common">Chinese azalea</name>
    <name type="synonym">Azalea mollis</name>
    <dbReference type="NCBI Taxonomy" id="49168"/>
    <lineage>
        <taxon>Eukaryota</taxon>
        <taxon>Viridiplantae</taxon>
        <taxon>Streptophyta</taxon>
        <taxon>Embryophyta</taxon>
        <taxon>Tracheophyta</taxon>
        <taxon>Spermatophyta</taxon>
        <taxon>Magnoliopsida</taxon>
        <taxon>eudicotyledons</taxon>
        <taxon>Gunneridae</taxon>
        <taxon>Pentapetalae</taxon>
        <taxon>asterids</taxon>
        <taxon>Ericales</taxon>
        <taxon>Ericaceae</taxon>
        <taxon>Ericoideae</taxon>
        <taxon>Rhodoreae</taxon>
        <taxon>Rhododendron</taxon>
    </lineage>
</organism>
<keyword evidence="2" id="KW-1185">Reference proteome</keyword>
<reference evidence="1" key="1">
    <citation type="submission" date="2022-02" db="EMBL/GenBank/DDBJ databases">
        <title>Plant Genome Project.</title>
        <authorList>
            <person name="Zhang R.-G."/>
        </authorList>
    </citation>
    <scope>NUCLEOTIDE SEQUENCE</scope>
    <source>
        <strain evidence="1">AT1</strain>
    </source>
</reference>
<accession>A0ACC0PSP8</accession>
<protein>
    <submittedName>
        <fullName evidence="1">Uncharacterized protein</fullName>
    </submittedName>
</protein>
<name>A0ACC0PSP8_RHOML</name>
<evidence type="ECO:0000313" key="1">
    <source>
        <dbReference type="EMBL" id="KAI8568176.1"/>
    </source>
</evidence>